<keyword evidence="2" id="KW-1185">Reference proteome</keyword>
<organism evidence="1 2">
    <name type="scientific">Nemania bipapillata</name>
    <dbReference type="NCBI Taxonomy" id="110536"/>
    <lineage>
        <taxon>Eukaryota</taxon>
        <taxon>Fungi</taxon>
        <taxon>Dikarya</taxon>
        <taxon>Ascomycota</taxon>
        <taxon>Pezizomycotina</taxon>
        <taxon>Sordariomycetes</taxon>
        <taxon>Xylariomycetidae</taxon>
        <taxon>Xylariales</taxon>
        <taxon>Xylariaceae</taxon>
        <taxon>Nemania</taxon>
    </lineage>
</organism>
<accession>A0ACC2IP58</accession>
<protein>
    <submittedName>
        <fullName evidence="1">Uncharacterized protein</fullName>
    </submittedName>
</protein>
<dbReference type="Proteomes" id="UP001153334">
    <property type="component" value="Unassembled WGS sequence"/>
</dbReference>
<reference evidence="1" key="1">
    <citation type="submission" date="2022-11" db="EMBL/GenBank/DDBJ databases">
        <title>Genome Sequence of Nemania bipapillata.</title>
        <authorList>
            <person name="Buettner E."/>
        </authorList>
    </citation>
    <scope>NUCLEOTIDE SEQUENCE</scope>
    <source>
        <strain evidence="1">CP14</strain>
    </source>
</reference>
<comment type="caution">
    <text evidence="1">The sequence shown here is derived from an EMBL/GenBank/DDBJ whole genome shotgun (WGS) entry which is preliminary data.</text>
</comment>
<evidence type="ECO:0000313" key="1">
    <source>
        <dbReference type="EMBL" id="KAJ8116921.1"/>
    </source>
</evidence>
<gene>
    <name evidence="1" type="ORF">ONZ43_g4329</name>
</gene>
<name>A0ACC2IP58_9PEZI</name>
<sequence length="333" mass="38402">MSPMIEIDSSGATKTMVPENPAPFIKRQIPASGLTAMCHPLTEKTIKEVNGFFLEHWEFPSQKFRKRFEGDGMTRVTCFYVCKSLDDRLPLACRLITLLFLIDDVLEHMSLEEGRAYNDKVFSLFRGDIQPDRSVPVEWISYDLWQDLRACDRVLSDEMLDPVYAFMNSQTDPRRLQKMSFGEYLEYRETDVGKGVLSALIRFTGALHLSPEDIAIADKVDRNCGRHMAVINDIWSYEKEVHAAKTLHEEGGVLCTAVAILADESNITVDSAKRVLYQLCREWEVKQECLVYEALARKDTPDMREYLKRIEYQMSGNEFWSRSTERYTNPMSS</sequence>
<proteinExistence type="predicted"/>
<dbReference type="EMBL" id="JAPESX010001149">
    <property type="protein sequence ID" value="KAJ8116921.1"/>
    <property type="molecule type" value="Genomic_DNA"/>
</dbReference>
<evidence type="ECO:0000313" key="2">
    <source>
        <dbReference type="Proteomes" id="UP001153334"/>
    </source>
</evidence>